<dbReference type="PRINTS" id="PR00421">
    <property type="entry name" value="THIOREDOXIN"/>
</dbReference>
<accession>A0A9D8KCR2</accession>
<dbReference type="PANTHER" id="PTHR45663">
    <property type="entry name" value="GEO12009P1"/>
    <property type="match status" value="1"/>
</dbReference>
<evidence type="ECO:0000256" key="4">
    <source>
        <dbReference type="ARBA" id="ARBA00023157"/>
    </source>
</evidence>
<evidence type="ECO:0000256" key="6">
    <source>
        <dbReference type="NCBIfam" id="TIGR01068"/>
    </source>
</evidence>
<evidence type="ECO:0000256" key="2">
    <source>
        <dbReference type="ARBA" id="ARBA00022448"/>
    </source>
</evidence>
<evidence type="ECO:0000256" key="7">
    <source>
        <dbReference type="PIRNR" id="PIRNR000077"/>
    </source>
</evidence>
<comment type="similarity">
    <text evidence="1 7">Belongs to the thioredoxin family.</text>
</comment>
<feature type="site" description="Contributes to redox potential value" evidence="8">
    <location>
        <position position="35"/>
    </location>
</feature>
<feature type="active site" description="Nucleophile" evidence="8">
    <location>
        <position position="37"/>
    </location>
</feature>
<dbReference type="Gene3D" id="3.40.30.10">
    <property type="entry name" value="Glutaredoxin"/>
    <property type="match status" value="1"/>
</dbReference>
<dbReference type="GO" id="GO:0015035">
    <property type="term" value="F:protein-disulfide reductase activity"/>
    <property type="evidence" value="ECO:0007669"/>
    <property type="project" value="UniProtKB-UniRule"/>
</dbReference>
<reference evidence="11" key="1">
    <citation type="journal article" date="2021" name="Environ. Microbiol.">
        <title>Genomic characterization of three novel Desulfobacterota classes expand the metabolic and phylogenetic diversity of the phylum.</title>
        <authorList>
            <person name="Murphy C.L."/>
            <person name="Biggerstaff J."/>
            <person name="Eichhorn A."/>
            <person name="Ewing E."/>
            <person name="Shahan R."/>
            <person name="Soriano D."/>
            <person name="Stewart S."/>
            <person name="VanMol K."/>
            <person name="Walker R."/>
            <person name="Walters P."/>
            <person name="Elshahed M.S."/>
            <person name="Youssef N.H."/>
        </authorList>
    </citation>
    <scope>NUCLEOTIDE SEQUENCE</scope>
    <source>
        <strain evidence="11">Zod_Metabat.24</strain>
    </source>
</reference>
<evidence type="ECO:0000256" key="1">
    <source>
        <dbReference type="ARBA" id="ARBA00008987"/>
    </source>
</evidence>
<evidence type="ECO:0000256" key="8">
    <source>
        <dbReference type="PIRSR" id="PIRSR000077-1"/>
    </source>
</evidence>
<dbReference type="AlphaFoldDB" id="A0A9D8KCR2"/>
<gene>
    <name evidence="11" type="primary">trxA</name>
    <name evidence="11" type="ORF">JW984_00825</name>
</gene>
<dbReference type="GO" id="GO:0045454">
    <property type="term" value="P:cell redox homeostasis"/>
    <property type="evidence" value="ECO:0007669"/>
    <property type="project" value="TreeGrafter"/>
</dbReference>
<feature type="active site" description="Nucleophile" evidence="8">
    <location>
        <position position="34"/>
    </location>
</feature>
<comment type="caution">
    <text evidence="11">The sequence shown here is derived from an EMBL/GenBank/DDBJ whole genome shotgun (WGS) entry which is preliminary data.</text>
</comment>
<proteinExistence type="inferred from homology"/>
<dbReference type="SUPFAM" id="SSF52833">
    <property type="entry name" value="Thioredoxin-like"/>
    <property type="match status" value="1"/>
</dbReference>
<feature type="site" description="Contributes to redox potential value" evidence="8">
    <location>
        <position position="36"/>
    </location>
</feature>
<evidence type="ECO:0000256" key="5">
    <source>
        <dbReference type="ARBA" id="ARBA00023284"/>
    </source>
</evidence>
<dbReference type="PIRSF" id="PIRSF000077">
    <property type="entry name" value="Thioredoxin"/>
    <property type="match status" value="1"/>
</dbReference>
<feature type="domain" description="Thioredoxin" evidence="10">
    <location>
        <begin position="1"/>
        <end position="109"/>
    </location>
</feature>
<keyword evidence="4 9" id="KW-1015">Disulfide bond</keyword>
<dbReference type="Proteomes" id="UP000809273">
    <property type="component" value="Unassembled WGS sequence"/>
</dbReference>
<evidence type="ECO:0000256" key="3">
    <source>
        <dbReference type="ARBA" id="ARBA00022982"/>
    </source>
</evidence>
<dbReference type="PANTHER" id="PTHR45663:SF11">
    <property type="entry name" value="GEO12009P1"/>
    <property type="match status" value="1"/>
</dbReference>
<dbReference type="Pfam" id="PF00085">
    <property type="entry name" value="Thioredoxin"/>
    <property type="match status" value="1"/>
</dbReference>
<feature type="site" description="Deprotonates C-terminal active site Cys" evidence="8">
    <location>
        <position position="28"/>
    </location>
</feature>
<dbReference type="InterPro" id="IPR013766">
    <property type="entry name" value="Thioredoxin_domain"/>
</dbReference>
<evidence type="ECO:0000313" key="11">
    <source>
        <dbReference type="EMBL" id="MBN1571722.1"/>
    </source>
</evidence>
<dbReference type="FunFam" id="3.40.30.10:FF:000001">
    <property type="entry name" value="Thioredoxin"/>
    <property type="match status" value="1"/>
</dbReference>
<dbReference type="PROSITE" id="PS51352">
    <property type="entry name" value="THIOREDOXIN_2"/>
    <property type="match status" value="1"/>
</dbReference>
<sequence>MASNNVLEINDDSFDSEVLKSDKLTLVDFWAPWCGPCKIIGPIIDELAAEYEGKVKFAKLNVDDNPSTASNYGVRGIPTMILFKDGEPKDQIVGAVPKNHLEKAINDSL</sequence>
<dbReference type="GO" id="GO:0005829">
    <property type="term" value="C:cytosol"/>
    <property type="evidence" value="ECO:0007669"/>
    <property type="project" value="TreeGrafter"/>
</dbReference>
<dbReference type="InterPro" id="IPR017937">
    <property type="entry name" value="Thioredoxin_CS"/>
</dbReference>
<evidence type="ECO:0000259" key="10">
    <source>
        <dbReference type="PROSITE" id="PS51352"/>
    </source>
</evidence>
<keyword evidence="2" id="KW-0813">Transport</keyword>
<organism evidence="11 12">
    <name type="scientific">Candidatus Zymogenus saltonus</name>
    <dbReference type="NCBI Taxonomy" id="2844893"/>
    <lineage>
        <taxon>Bacteria</taxon>
        <taxon>Deltaproteobacteria</taxon>
        <taxon>Candidatus Zymogenia</taxon>
        <taxon>Candidatus Zymogeniales</taxon>
        <taxon>Candidatus Zymogenaceae</taxon>
        <taxon>Candidatus Zymogenus</taxon>
    </lineage>
</organism>
<keyword evidence="5 9" id="KW-0676">Redox-active center</keyword>
<protein>
    <recommendedName>
        <fullName evidence="6 7">Thioredoxin</fullName>
    </recommendedName>
</protein>
<dbReference type="EMBL" id="JAFGIX010000003">
    <property type="protein sequence ID" value="MBN1571722.1"/>
    <property type="molecule type" value="Genomic_DNA"/>
</dbReference>
<dbReference type="NCBIfam" id="TIGR01068">
    <property type="entry name" value="thioredoxin"/>
    <property type="match status" value="1"/>
</dbReference>
<reference evidence="11" key="2">
    <citation type="submission" date="2021-01" db="EMBL/GenBank/DDBJ databases">
        <authorList>
            <person name="Hahn C.R."/>
            <person name="Youssef N.H."/>
            <person name="Elshahed M."/>
        </authorList>
    </citation>
    <scope>NUCLEOTIDE SEQUENCE</scope>
    <source>
        <strain evidence="11">Zod_Metabat.24</strain>
    </source>
</reference>
<dbReference type="InterPro" id="IPR036249">
    <property type="entry name" value="Thioredoxin-like_sf"/>
</dbReference>
<evidence type="ECO:0000313" key="12">
    <source>
        <dbReference type="Proteomes" id="UP000809273"/>
    </source>
</evidence>
<feature type="disulfide bond" description="Redox-active" evidence="9">
    <location>
        <begin position="34"/>
        <end position="37"/>
    </location>
</feature>
<dbReference type="InterPro" id="IPR005746">
    <property type="entry name" value="Thioredoxin"/>
</dbReference>
<keyword evidence="3" id="KW-0249">Electron transport</keyword>
<name>A0A9D8KCR2_9DELT</name>
<dbReference type="CDD" id="cd02947">
    <property type="entry name" value="TRX_family"/>
    <property type="match status" value="1"/>
</dbReference>
<evidence type="ECO:0000256" key="9">
    <source>
        <dbReference type="PIRSR" id="PIRSR000077-4"/>
    </source>
</evidence>
<dbReference type="PROSITE" id="PS00194">
    <property type="entry name" value="THIOREDOXIN_1"/>
    <property type="match status" value="1"/>
</dbReference>